<dbReference type="InterPro" id="IPR045584">
    <property type="entry name" value="Pilin-like"/>
</dbReference>
<name>A0A953J636_9BACT</name>
<dbReference type="InterPro" id="IPR012902">
    <property type="entry name" value="N_methyl_site"/>
</dbReference>
<sequence>MKSTFHLKQVKNQEGFTLVEILMAVAILIVLIALLIPNLTGGSDKRNAAIVMRSAEGIMSGLAKYKADIGAYPAALQALWDKNAIDSSIADYWKGPYLDTPSKTNGSSPSQNIADQNIAGVIYEYKKVTSSGGGSGTCADSSAIGSNNSSGSDHTVKITAVPHETATVVRDKLGNKICLSDASGGTTDIYFIIEEAW</sequence>
<organism evidence="3 4">
    <name type="scientific">Candidatus Nitrobium versatile</name>
    <dbReference type="NCBI Taxonomy" id="2884831"/>
    <lineage>
        <taxon>Bacteria</taxon>
        <taxon>Pseudomonadati</taxon>
        <taxon>Nitrospirota</taxon>
        <taxon>Nitrospiria</taxon>
        <taxon>Nitrospirales</taxon>
        <taxon>Nitrospiraceae</taxon>
        <taxon>Candidatus Nitrobium</taxon>
    </lineage>
</organism>
<keyword evidence="2" id="KW-0472">Membrane</keyword>
<protein>
    <submittedName>
        <fullName evidence="3">Type II secretion system protein GspG</fullName>
    </submittedName>
</protein>
<evidence type="ECO:0000313" key="3">
    <source>
        <dbReference type="EMBL" id="MBZ0156941.1"/>
    </source>
</evidence>
<dbReference type="GO" id="GO:0015628">
    <property type="term" value="P:protein secretion by the type II secretion system"/>
    <property type="evidence" value="ECO:0007669"/>
    <property type="project" value="InterPro"/>
</dbReference>
<comment type="caution">
    <text evidence="3">The sequence shown here is derived from an EMBL/GenBank/DDBJ whole genome shotgun (WGS) entry which is preliminary data.</text>
</comment>
<dbReference type="GO" id="GO:0015627">
    <property type="term" value="C:type II protein secretion system complex"/>
    <property type="evidence" value="ECO:0007669"/>
    <property type="project" value="InterPro"/>
</dbReference>
<reference evidence="3" key="1">
    <citation type="journal article" date="2021" name="bioRxiv">
        <title>Unraveling nitrogen, sulfur and carbon metabolic pathways and microbial community transcriptional responses to substrate deprivation and toxicity stresses in a bioreactor mimicking anoxic brackish coastal sediment conditions.</title>
        <authorList>
            <person name="Martins P.D."/>
            <person name="Echeveste M.J."/>
            <person name="Arshad A."/>
            <person name="Kurth J."/>
            <person name="Ouboter H."/>
            <person name="Jetten M.S.M."/>
            <person name="Welte C.U."/>
        </authorList>
    </citation>
    <scope>NUCLEOTIDE SEQUENCE</scope>
    <source>
        <strain evidence="3">MAG_39</strain>
    </source>
</reference>
<dbReference type="Pfam" id="PF07963">
    <property type="entry name" value="N_methyl"/>
    <property type="match status" value="1"/>
</dbReference>
<dbReference type="Gene3D" id="3.30.700.10">
    <property type="entry name" value="Glycoprotein, Type 4 Pilin"/>
    <property type="match status" value="1"/>
</dbReference>
<dbReference type="InterPro" id="IPR000983">
    <property type="entry name" value="Bac_GSPG_pilin"/>
</dbReference>
<feature type="transmembrane region" description="Helical" evidence="2">
    <location>
        <begin position="15"/>
        <end position="36"/>
    </location>
</feature>
<dbReference type="Proteomes" id="UP000705867">
    <property type="component" value="Unassembled WGS sequence"/>
</dbReference>
<dbReference type="SUPFAM" id="SSF54523">
    <property type="entry name" value="Pili subunits"/>
    <property type="match status" value="1"/>
</dbReference>
<dbReference type="EMBL" id="JAIOIV010000098">
    <property type="protein sequence ID" value="MBZ0156941.1"/>
    <property type="molecule type" value="Genomic_DNA"/>
</dbReference>
<dbReference type="PRINTS" id="PR00813">
    <property type="entry name" value="BCTERIALGSPG"/>
</dbReference>
<keyword evidence="2" id="KW-1133">Transmembrane helix</keyword>
<evidence type="ECO:0000313" key="4">
    <source>
        <dbReference type="Proteomes" id="UP000705867"/>
    </source>
</evidence>
<dbReference type="PROSITE" id="PS00409">
    <property type="entry name" value="PROKAR_NTER_METHYL"/>
    <property type="match status" value="1"/>
</dbReference>
<keyword evidence="1" id="KW-0488">Methylation</keyword>
<evidence type="ECO:0000256" key="1">
    <source>
        <dbReference type="ARBA" id="ARBA00022481"/>
    </source>
</evidence>
<keyword evidence="2" id="KW-0812">Transmembrane</keyword>
<accession>A0A953J636</accession>
<gene>
    <name evidence="3" type="ORF">K8I29_12125</name>
</gene>
<reference evidence="3" key="2">
    <citation type="submission" date="2021-08" db="EMBL/GenBank/DDBJ databases">
        <authorList>
            <person name="Dalcin Martins P."/>
        </authorList>
    </citation>
    <scope>NUCLEOTIDE SEQUENCE</scope>
    <source>
        <strain evidence="3">MAG_39</strain>
    </source>
</reference>
<evidence type="ECO:0000256" key="2">
    <source>
        <dbReference type="SAM" id="Phobius"/>
    </source>
</evidence>
<dbReference type="AlphaFoldDB" id="A0A953J636"/>
<proteinExistence type="predicted"/>